<protein>
    <submittedName>
        <fullName evidence="1">Uncharacterized protein</fullName>
    </submittedName>
</protein>
<evidence type="ECO:0000313" key="2">
    <source>
        <dbReference type="Proteomes" id="UP001224775"/>
    </source>
</evidence>
<proteinExistence type="predicted"/>
<dbReference type="AlphaFoldDB" id="A0AAD8YL99"/>
<organism evidence="1 2">
    <name type="scientific">Skeletonema marinoi</name>
    <dbReference type="NCBI Taxonomy" id="267567"/>
    <lineage>
        <taxon>Eukaryota</taxon>
        <taxon>Sar</taxon>
        <taxon>Stramenopiles</taxon>
        <taxon>Ochrophyta</taxon>
        <taxon>Bacillariophyta</taxon>
        <taxon>Coscinodiscophyceae</taxon>
        <taxon>Thalassiosirophycidae</taxon>
        <taxon>Thalassiosirales</taxon>
        <taxon>Skeletonemataceae</taxon>
        <taxon>Skeletonema</taxon>
        <taxon>Skeletonema marinoi-dohrnii complex</taxon>
    </lineage>
</organism>
<comment type="caution">
    <text evidence="1">The sequence shown here is derived from an EMBL/GenBank/DDBJ whole genome shotgun (WGS) entry which is preliminary data.</text>
</comment>
<reference evidence="1" key="1">
    <citation type="submission" date="2023-06" db="EMBL/GenBank/DDBJ databases">
        <title>Survivors Of The Sea: Transcriptome response of Skeletonema marinoi to long-term dormancy.</title>
        <authorList>
            <person name="Pinder M.I.M."/>
            <person name="Kourtchenko O."/>
            <person name="Robertson E.K."/>
            <person name="Larsson T."/>
            <person name="Maumus F."/>
            <person name="Osuna-Cruz C.M."/>
            <person name="Vancaester E."/>
            <person name="Stenow R."/>
            <person name="Vandepoele K."/>
            <person name="Ploug H."/>
            <person name="Bruchert V."/>
            <person name="Godhe A."/>
            <person name="Topel M."/>
        </authorList>
    </citation>
    <scope>NUCLEOTIDE SEQUENCE</scope>
    <source>
        <strain evidence="1">R05AC</strain>
    </source>
</reference>
<gene>
    <name evidence="1" type="ORF">QTG54_001330</name>
</gene>
<sequence>MTDQGRAILEAAQKFGDGKTLPFAPCKKYYNPYSEINGDGSKTRMYACRLHNEQRKKRLKKEGGQWRKGEKHLDFFWTDDDEEDDSSKKKKKSKTKP</sequence>
<evidence type="ECO:0000313" key="1">
    <source>
        <dbReference type="EMBL" id="KAK1747367.1"/>
    </source>
</evidence>
<accession>A0AAD8YL99</accession>
<dbReference type="Proteomes" id="UP001224775">
    <property type="component" value="Unassembled WGS sequence"/>
</dbReference>
<name>A0AAD8YL99_9STRA</name>
<dbReference type="EMBL" id="JATAAI010000002">
    <property type="protein sequence ID" value="KAK1747367.1"/>
    <property type="molecule type" value="Genomic_DNA"/>
</dbReference>
<keyword evidence="2" id="KW-1185">Reference proteome</keyword>